<dbReference type="AlphaFoldDB" id="A0A7W9PJ01"/>
<keyword evidence="1" id="KW-0472">Membrane</keyword>
<organism evidence="2 3">
    <name type="scientific">Nocardia transvalensis</name>
    <dbReference type="NCBI Taxonomy" id="37333"/>
    <lineage>
        <taxon>Bacteria</taxon>
        <taxon>Bacillati</taxon>
        <taxon>Actinomycetota</taxon>
        <taxon>Actinomycetes</taxon>
        <taxon>Mycobacteriales</taxon>
        <taxon>Nocardiaceae</taxon>
        <taxon>Nocardia</taxon>
    </lineage>
</organism>
<dbReference type="EMBL" id="JACHIT010000002">
    <property type="protein sequence ID" value="MBB5916358.1"/>
    <property type="molecule type" value="Genomic_DNA"/>
</dbReference>
<evidence type="ECO:0000256" key="1">
    <source>
        <dbReference type="SAM" id="Phobius"/>
    </source>
</evidence>
<reference evidence="2 3" key="1">
    <citation type="submission" date="2020-08" db="EMBL/GenBank/DDBJ databases">
        <title>Sequencing the genomes of 1000 actinobacteria strains.</title>
        <authorList>
            <person name="Klenk H.-P."/>
        </authorList>
    </citation>
    <scope>NUCLEOTIDE SEQUENCE [LARGE SCALE GENOMIC DNA]</scope>
    <source>
        <strain evidence="2 3">DSM 43582</strain>
    </source>
</reference>
<keyword evidence="3" id="KW-1185">Reference proteome</keyword>
<comment type="caution">
    <text evidence="2">The sequence shown here is derived from an EMBL/GenBank/DDBJ whole genome shotgun (WGS) entry which is preliminary data.</text>
</comment>
<feature type="transmembrane region" description="Helical" evidence="1">
    <location>
        <begin position="123"/>
        <end position="145"/>
    </location>
</feature>
<gene>
    <name evidence="2" type="ORF">BJY24_005270</name>
</gene>
<feature type="transmembrane region" description="Helical" evidence="1">
    <location>
        <begin position="151"/>
        <end position="173"/>
    </location>
</feature>
<proteinExistence type="predicted"/>
<protein>
    <submittedName>
        <fullName evidence="2">Uncharacterized protein</fullName>
    </submittedName>
</protein>
<evidence type="ECO:0000313" key="2">
    <source>
        <dbReference type="EMBL" id="MBB5916358.1"/>
    </source>
</evidence>
<name>A0A7W9PJ01_9NOCA</name>
<dbReference type="RefSeq" id="WP_157185469.1">
    <property type="nucleotide sequence ID" value="NZ_JACHIT010000002.1"/>
</dbReference>
<sequence length="212" mass="22903">MTEEDAAQEGTVVLHARLRSDFEDASSAAADGFVLQLTESLPDVCAAHGRPAAGKRAKDIRFARARRGWVQVTAANQLGTLISGMPRRVATGAPVQTELIKGVVEGEWPVCPRCLRVSSAYRWIGHAFIALGLVALYLVFAASQLGFRPTVLVLLIFPGWIPFGLLAAMLAYIRSTTIVRIMPIVDLTGVRLRAHANFVAALTTPRGRESRG</sequence>
<dbReference type="Proteomes" id="UP000540412">
    <property type="component" value="Unassembled WGS sequence"/>
</dbReference>
<accession>A0A7W9PJ01</accession>
<keyword evidence="1" id="KW-0812">Transmembrane</keyword>
<evidence type="ECO:0000313" key="3">
    <source>
        <dbReference type="Proteomes" id="UP000540412"/>
    </source>
</evidence>
<keyword evidence="1" id="KW-1133">Transmembrane helix</keyword>